<dbReference type="OrthoDB" id="1466811at2"/>
<gene>
    <name evidence="2" type="ORF">BC961_0281</name>
</gene>
<accession>A0A3L9ZYX2</accession>
<protein>
    <recommendedName>
        <fullName evidence="4">Outer membrane protein with beta-barrel domain</fullName>
    </recommendedName>
</protein>
<reference evidence="2 3" key="1">
    <citation type="submission" date="2018-10" db="EMBL/GenBank/DDBJ databases">
        <title>Genomic Encyclopedia of Archaeal and Bacterial Type Strains, Phase II (KMG-II): from individual species to whole genera.</title>
        <authorList>
            <person name="Goeker M."/>
        </authorList>
    </citation>
    <scope>NUCLEOTIDE SEQUENCE [LARGE SCALE GENOMIC DNA]</scope>
    <source>
        <strain evidence="2 3">DSM 19727</strain>
    </source>
</reference>
<feature type="signal peptide" evidence="1">
    <location>
        <begin position="1"/>
        <end position="21"/>
    </location>
</feature>
<feature type="chain" id="PRO_5018152120" description="Outer membrane protein with beta-barrel domain" evidence="1">
    <location>
        <begin position="22"/>
        <end position="530"/>
    </location>
</feature>
<keyword evidence="1" id="KW-0732">Signal</keyword>
<sequence>MRKIILFTVILLVAMVAKLNAQSTGSYKYVLDWSYWEPTSPNYNMSFEKNPQSAAEYIFSIKSVKSKIDGFGTLMKSVSSESYKGKTVKMSGYIKTENVKSWAGLWMRVDFYKTQVLAFDNMQNRGIRGTNDWKKYEVVLFVPTDATSISYGTLLDGIGQVWFKDIMLEVIDDSVAETGTIKGRKNKAISFEKRAKAIGDEIKSITEREKKALKEEIEAINQDVSKGIVTKEKAEMLKLEKASVRSNTIEAKVAIEEAKLNQLIQDNVDGKFDNEVEKSGGRMIMIGGSNTEIGKNQTEINITSLKVYDGNEDKENRKSKRTTSQMVFAAGLNNVVTNGKVENSDFRYLGSHFYELGITYNSRIAEKNNLLHAKYGLSVMYNNLRPTDNRSFVVNGKETDLVVDSRNLNDSRFRNVYLVAPLHLEFDFSGNKESNGNTLFRTHNSFRLGLGGYAGVNLKSKQITKYDKNDLKVTDKLKGDFNTNDFMYGLSTYVGYQSTSLYLKYDLSPLFKDNIVKQNNVSLGVRFDFN</sequence>
<name>A0A3L9ZYX2_9FLAO</name>
<dbReference type="AlphaFoldDB" id="A0A3L9ZYX2"/>
<evidence type="ECO:0000313" key="3">
    <source>
        <dbReference type="Proteomes" id="UP000280368"/>
    </source>
</evidence>
<dbReference type="Proteomes" id="UP000280368">
    <property type="component" value="Unassembled WGS sequence"/>
</dbReference>
<evidence type="ECO:0008006" key="4">
    <source>
        <dbReference type="Google" id="ProtNLM"/>
    </source>
</evidence>
<proteinExistence type="predicted"/>
<dbReference type="RefSeq" id="WP_147440525.1">
    <property type="nucleotide sequence ID" value="NZ_CBCSGA010000002.1"/>
</dbReference>
<evidence type="ECO:0000313" key="2">
    <source>
        <dbReference type="EMBL" id="RMA77923.1"/>
    </source>
</evidence>
<comment type="caution">
    <text evidence="2">The sequence shown here is derived from an EMBL/GenBank/DDBJ whole genome shotgun (WGS) entry which is preliminary data.</text>
</comment>
<keyword evidence="3" id="KW-1185">Reference proteome</keyword>
<evidence type="ECO:0000256" key="1">
    <source>
        <dbReference type="SAM" id="SignalP"/>
    </source>
</evidence>
<dbReference type="Gene3D" id="2.60.120.260">
    <property type="entry name" value="Galactose-binding domain-like"/>
    <property type="match status" value="1"/>
</dbReference>
<organism evidence="2 3">
    <name type="scientific">Flavobacterium weaverense</name>
    <dbReference type="NCBI Taxonomy" id="271156"/>
    <lineage>
        <taxon>Bacteria</taxon>
        <taxon>Pseudomonadati</taxon>
        <taxon>Bacteroidota</taxon>
        <taxon>Flavobacteriia</taxon>
        <taxon>Flavobacteriales</taxon>
        <taxon>Flavobacteriaceae</taxon>
        <taxon>Flavobacterium</taxon>
    </lineage>
</organism>
<dbReference type="EMBL" id="REFH01000007">
    <property type="protein sequence ID" value="RMA77923.1"/>
    <property type="molecule type" value="Genomic_DNA"/>
</dbReference>